<dbReference type="RefSeq" id="WP_133292001.1">
    <property type="nucleotide sequence ID" value="NZ_SMSJ01000076.1"/>
</dbReference>
<protein>
    <submittedName>
        <fullName evidence="3">Uncharacterized protein</fullName>
    </submittedName>
</protein>
<feature type="transmembrane region" description="Helical" evidence="2">
    <location>
        <begin position="6"/>
        <end position="25"/>
    </location>
</feature>
<evidence type="ECO:0000313" key="4">
    <source>
        <dbReference type="Proteomes" id="UP000295096"/>
    </source>
</evidence>
<organism evidence="3 4">
    <name type="scientific">Dankookia rubra</name>
    <dbReference type="NCBI Taxonomy" id="1442381"/>
    <lineage>
        <taxon>Bacteria</taxon>
        <taxon>Pseudomonadati</taxon>
        <taxon>Pseudomonadota</taxon>
        <taxon>Alphaproteobacteria</taxon>
        <taxon>Acetobacterales</taxon>
        <taxon>Roseomonadaceae</taxon>
        <taxon>Dankookia</taxon>
    </lineage>
</organism>
<keyword evidence="4" id="KW-1185">Reference proteome</keyword>
<reference evidence="3 4" key="1">
    <citation type="journal article" date="2016" name="J. Microbiol.">
        <title>Dankookia rubra gen. nov., sp. nov., an alphaproteobacterium isolated from sediment of a shallow stream.</title>
        <authorList>
            <person name="Kim W.H."/>
            <person name="Kim D.H."/>
            <person name="Kang K."/>
            <person name="Ahn T.Y."/>
        </authorList>
    </citation>
    <scope>NUCLEOTIDE SEQUENCE [LARGE SCALE GENOMIC DNA]</scope>
    <source>
        <strain evidence="3 4">JCM30602</strain>
    </source>
</reference>
<sequence>MDVLIGLAVTMLVVSVVVTMITQFLTNIFNLRGNCLVGGVAKLISLLDSGIGPADARKIARDILCDPLVAAPSLFGFRRPGATIHREELTKLLLDFAARSQGPGQPSPLNAKLAASLEQNGIPDPSQALQDIRTQALELEKTNPELSNSTRVNLAILHLASSNFVGKLNHWFDQTIDRVSDAFTLRVRLCTLLAATLVALWLQLDTLALVNRLSADDALRQAVVERVLADPGKFAPPTPDQSEANQAWQEVAEASRKYVTDQLGDTDLVRIPASFDAWLQGWTTGATPLDPWRSRFAGVVLSIALLSLGAPFWYELLKNMVRLRSLVAGKDDAQREERQTTQAAPAAAPAAATQYSPLTAKGEAGNLNAIG</sequence>
<dbReference type="EMBL" id="SMSJ01000076">
    <property type="protein sequence ID" value="TDH59197.1"/>
    <property type="molecule type" value="Genomic_DNA"/>
</dbReference>
<evidence type="ECO:0000256" key="2">
    <source>
        <dbReference type="SAM" id="Phobius"/>
    </source>
</evidence>
<keyword evidence="2" id="KW-0812">Transmembrane</keyword>
<proteinExistence type="predicted"/>
<evidence type="ECO:0000313" key="3">
    <source>
        <dbReference type="EMBL" id="TDH59197.1"/>
    </source>
</evidence>
<keyword evidence="2" id="KW-1133">Transmembrane helix</keyword>
<keyword evidence="2" id="KW-0472">Membrane</keyword>
<comment type="caution">
    <text evidence="3">The sequence shown here is derived from an EMBL/GenBank/DDBJ whole genome shotgun (WGS) entry which is preliminary data.</text>
</comment>
<evidence type="ECO:0000256" key="1">
    <source>
        <dbReference type="SAM" id="MobiDB-lite"/>
    </source>
</evidence>
<feature type="transmembrane region" description="Helical" evidence="2">
    <location>
        <begin position="185"/>
        <end position="204"/>
    </location>
</feature>
<gene>
    <name evidence="3" type="ORF">E2C06_28655</name>
</gene>
<feature type="region of interest" description="Disordered" evidence="1">
    <location>
        <begin position="333"/>
        <end position="352"/>
    </location>
</feature>
<feature type="compositionally biased region" description="Low complexity" evidence="1">
    <location>
        <begin position="340"/>
        <end position="352"/>
    </location>
</feature>
<dbReference type="Proteomes" id="UP000295096">
    <property type="component" value="Unassembled WGS sequence"/>
</dbReference>
<accession>A0A4R5QAE5</accession>
<dbReference type="OrthoDB" id="6286374at2"/>
<name>A0A4R5QAE5_9PROT</name>
<dbReference type="AlphaFoldDB" id="A0A4R5QAE5"/>
<feature type="transmembrane region" description="Helical" evidence="2">
    <location>
        <begin position="296"/>
        <end position="314"/>
    </location>
</feature>